<dbReference type="VEuPathDB" id="VectorBase:PPAI002890"/>
<reference evidence="1" key="1">
    <citation type="submission" date="2022-08" db="UniProtKB">
        <authorList>
            <consortium name="EnsemblMetazoa"/>
        </authorList>
    </citation>
    <scope>IDENTIFICATION</scope>
    <source>
        <strain evidence="1">Israel</strain>
    </source>
</reference>
<sequence length="288" mass="32601">MKNLWLLISYFFASTFGQNFTEEIHFLVYQDNHPVNTSNYETRNPVDLGLCDPGDEVAIIVHGWTESCGTEWLVNLVSNLTFIRGGCIVCMDYSRFSKTPDYFGLVAQFPKILDVLYTQLEDYRRSGLDPNDMYMFGFSYGAHLCLQSAALLGEQVVKEIDVCDPAGPGFSNMPDATVSAKNVQCIHTSADKGTHKRNCHQNWNMGHCGMSQVGAGPYPKGSHGLCPYFYNSAFRNSFLANSRPTYCTKTERDAVEFPENFQMGYMEMRKHKVFGTLYSPTTKQYPYN</sequence>
<dbReference type="EMBL" id="AJVK01000511">
    <property type="status" value="NOT_ANNOTATED_CDS"/>
    <property type="molecule type" value="Genomic_DNA"/>
</dbReference>
<organism evidence="1 2">
    <name type="scientific">Phlebotomus papatasi</name>
    <name type="common">Sandfly</name>
    <dbReference type="NCBI Taxonomy" id="29031"/>
    <lineage>
        <taxon>Eukaryota</taxon>
        <taxon>Metazoa</taxon>
        <taxon>Ecdysozoa</taxon>
        <taxon>Arthropoda</taxon>
        <taxon>Hexapoda</taxon>
        <taxon>Insecta</taxon>
        <taxon>Pterygota</taxon>
        <taxon>Neoptera</taxon>
        <taxon>Endopterygota</taxon>
        <taxon>Diptera</taxon>
        <taxon>Nematocera</taxon>
        <taxon>Psychodoidea</taxon>
        <taxon>Psychodidae</taxon>
        <taxon>Phlebotomus</taxon>
        <taxon>Phlebotomus</taxon>
    </lineage>
</organism>
<dbReference type="Gene3D" id="3.40.50.1820">
    <property type="entry name" value="alpha/beta hydrolase"/>
    <property type="match status" value="1"/>
</dbReference>
<dbReference type="KEGG" id="ppap:129801874"/>
<dbReference type="PANTHER" id="PTHR11610">
    <property type="entry name" value="LIPASE"/>
    <property type="match status" value="1"/>
</dbReference>
<dbReference type="InterPro" id="IPR029058">
    <property type="entry name" value="AB_hydrolase_fold"/>
</dbReference>
<dbReference type="GO" id="GO:0017171">
    <property type="term" value="F:serine hydrolase activity"/>
    <property type="evidence" value="ECO:0007669"/>
    <property type="project" value="TreeGrafter"/>
</dbReference>
<dbReference type="Proteomes" id="UP000092462">
    <property type="component" value="Unassembled WGS sequence"/>
</dbReference>
<evidence type="ECO:0000313" key="2">
    <source>
        <dbReference type="Proteomes" id="UP000092462"/>
    </source>
</evidence>
<dbReference type="AlphaFoldDB" id="A0A1B0D5Y1"/>
<protein>
    <submittedName>
        <fullName evidence="1">Uncharacterized protein</fullName>
    </submittedName>
</protein>
<dbReference type="GeneID" id="129801874"/>
<keyword evidence="2" id="KW-1185">Reference proteome</keyword>
<dbReference type="PANTHER" id="PTHR11610:SF104">
    <property type="entry name" value="AGAP010328-PA"/>
    <property type="match status" value="1"/>
</dbReference>
<dbReference type="VEuPathDB" id="VectorBase:PPAPM1_001218"/>
<proteinExistence type="predicted"/>
<dbReference type="GO" id="GO:0005615">
    <property type="term" value="C:extracellular space"/>
    <property type="evidence" value="ECO:0007669"/>
    <property type="project" value="TreeGrafter"/>
</dbReference>
<dbReference type="OrthoDB" id="7907111at2759"/>
<dbReference type="InterPro" id="IPR000734">
    <property type="entry name" value="TAG_lipase"/>
</dbReference>
<name>A0A1B0D5Y1_PHLPP</name>
<dbReference type="RefSeq" id="XP_055703246.1">
    <property type="nucleotide sequence ID" value="XM_055847271.1"/>
</dbReference>
<dbReference type="SUPFAM" id="SSF53474">
    <property type="entry name" value="alpha/beta-Hydrolases"/>
    <property type="match status" value="1"/>
</dbReference>
<dbReference type="EnsemblMetazoa" id="PPAI002890-RA">
    <property type="protein sequence ID" value="PPAI002890-PA"/>
    <property type="gene ID" value="PPAI002890"/>
</dbReference>
<dbReference type="GO" id="GO:0016298">
    <property type="term" value="F:lipase activity"/>
    <property type="evidence" value="ECO:0007669"/>
    <property type="project" value="InterPro"/>
</dbReference>
<accession>A0A1B0D5Y1</accession>
<evidence type="ECO:0000313" key="1">
    <source>
        <dbReference type="EnsemblMetazoa" id="PPAI002890-PA"/>
    </source>
</evidence>
<dbReference type="GO" id="GO:0016042">
    <property type="term" value="P:lipid catabolic process"/>
    <property type="evidence" value="ECO:0007669"/>
    <property type="project" value="TreeGrafter"/>
</dbReference>